<dbReference type="GO" id="GO:0016491">
    <property type="term" value="F:oxidoreductase activity"/>
    <property type="evidence" value="ECO:0007669"/>
    <property type="project" value="UniProtKB-KW"/>
</dbReference>
<dbReference type="PROSITE" id="PS51379">
    <property type="entry name" value="4FE4S_FER_2"/>
    <property type="match status" value="4"/>
</dbReference>
<evidence type="ECO:0000256" key="5">
    <source>
        <dbReference type="ARBA" id="ARBA00023004"/>
    </source>
</evidence>
<accession>A0AAJ6CRP6</accession>
<evidence type="ECO:0000256" key="6">
    <source>
        <dbReference type="ARBA" id="ARBA00023014"/>
    </source>
</evidence>
<keyword evidence="5" id="KW-0408">Iron</keyword>
<dbReference type="Pfam" id="PF13187">
    <property type="entry name" value="Fer4_9"/>
    <property type="match status" value="1"/>
</dbReference>
<dbReference type="GO" id="GO:0046872">
    <property type="term" value="F:metal ion binding"/>
    <property type="evidence" value="ECO:0007669"/>
    <property type="project" value="UniProtKB-KW"/>
</dbReference>
<dbReference type="Proteomes" id="UP001321249">
    <property type="component" value="Unassembled WGS sequence"/>
</dbReference>
<organism evidence="9 10">
    <name type="scientific">Candidatus Lucifugimonas marina</name>
    <dbReference type="NCBI Taxonomy" id="3038979"/>
    <lineage>
        <taxon>Bacteria</taxon>
        <taxon>Bacillati</taxon>
        <taxon>Chloroflexota</taxon>
        <taxon>Dehalococcoidia</taxon>
        <taxon>SAR202 cluster</taxon>
        <taxon>Candidatus Lucifugimonadales</taxon>
        <taxon>Candidatus Lucifugimonadaceae</taxon>
        <taxon>Candidatus Lucifugimonas</taxon>
    </lineage>
</organism>
<dbReference type="InterPro" id="IPR050157">
    <property type="entry name" value="PSI_iron-sulfur_center"/>
</dbReference>
<name>A0AAJ6CRP6_9CHLR</name>
<evidence type="ECO:0000313" key="9">
    <source>
        <dbReference type="EMBL" id="WFG38618.1"/>
    </source>
</evidence>
<feature type="domain" description="4Fe-4S ferredoxin-type" evidence="7">
    <location>
        <begin position="206"/>
        <end position="235"/>
    </location>
</feature>
<dbReference type="InterPro" id="IPR017896">
    <property type="entry name" value="4Fe4S_Fe-S-bd"/>
</dbReference>
<dbReference type="EMBL" id="CP046147">
    <property type="protein sequence ID" value="WFG38618.1"/>
    <property type="molecule type" value="Genomic_DNA"/>
</dbReference>
<protein>
    <submittedName>
        <fullName evidence="9">4Fe-4S dicluster domain-containing protein</fullName>
    </submittedName>
</protein>
<evidence type="ECO:0000256" key="3">
    <source>
        <dbReference type="ARBA" id="ARBA00022723"/>
    </source>
</evidence>
<evidence type="ECO:0000256" key="4">
    <source>
        <dbReference type="ARBA" id="ARBA00023002"/>
    </source>
</evidence>
<feature type="domain" description="4Fe-4S ferredoxin-type" evidence="7">
    <location>
        <begin position="433"/>
        <end position="465"/>
    </location>
</feature>
<dbReference type="SUPFAM" id="SSF54862">
    <property type="entry name" value="4Fe-4S ferredoxins"/>
    <property type="match status" value="1"/>
</dbReference>
<evidence type="ECO:0000313" key="11">
    <source>
        <dbReference type="Proteomes" id="UP001321249"/>
    </source>
</evidence>
<keyword evidence="4" id="KW-0560">Oxidoreductase</keyword>
<dbReference type="Proteomes" id="UP001219901">
    <property type="component" value="Chromosome"/>
</dbReference>
<proteinExistence type="predicted"/>
<dbReference type="PROSITE" id="PS00198">
    <property type="entry name" value="4FE4S_FER_1"/>
    <property type="match status" value="2"/>
</dbReference>
<dbReference type="Gene3D" id="3.30.70.20">
    <property type="match status" value="2"/>
</dbReference>
<reference evidence="10 11" key="1">
    <citation type="submission" date="2019-11" db="EMBL/GenBank/DDBJ databases">
        <authorList>
            <person name="Cho J.-C."/>
        </authorList>
    </citation>
    <scope>NUCLEOTIDE SEQUENCE [LARGE SCALE GENOMIC DNA]</scope>
    <source>
        <strain evidence="9 10">JH1073</strain>
        <strain evidence="8 11">JH702</strain>
    </source>
</reference>
<dbReference type="PANTHER" id="PTHR24960:SF79">
    <property type="entry name" value="PHOTOSYSTEM I IRON-SULFUR CENTER"/>
    <property type="match status" value="1"/>
</dbReference>
<feature type="domain" description="4Fe-4S ferredoxin-type" evidence="7">
    <location>
        <begin position="400"/>
        <end position="429"/>
    </location>
</feature>
<keyword evidence="2" id="KW-0004">4Fe-4S</keyword>
<gene>
    <name evidence="8" type="ORF">GKO46_09020</name>
    <name evidence="9" type="ORF">GKO48_03025</name>
</gene>
<dbReference type="Pfam" id="PF02662">
    <property type="entry name" value="FlpD"/>
    <property type="match status" value="1"/>
</dbReference>
<dbReference type="GO" id="GO:0051539">
    <property type="term" value="F:4 iron, 4 sulfur cluster binding"/>
    <property type="evidence" value="ECO:0007669"/>
    <property type="project" value="UniProtKB-KW"/>
</dbReference>
<reference evidence="10" key="3">
    <citation type="submission" date="2023-06" db="EMBL/GenBank/DDBJ databases">
        <title>Pangenomics reveal diversification of enzyme families and niche specialization in globally abundant SAR202 bacteria.</title>
        <authorList>
            <person name="Saw J.H.W."/>
        </authorList>
    </citation>
    <scope>NUCLEOTIDE SEQUENCE [LARGE SCALE GENOMIC DNA]</scope>
    <source>
        <strain evidence="10">JH1073</strain>
    </source>
</reference>
<evidence type="ECO:0000313" key="10">
    <source>
        <dbReference type="Proteomes" id="UP001219901"/>
    </source>
</evidence>
<feature type="domain" description="4Fe-4S ferredoxin-type" evidence="7">
    <location>
        <begin position="174"/>
        <end position="202"/>
    </location>
</feature>
<dbReference type="AlphaFoldDB" id="A0AAJ6CRP6"/>
<keyword evidence="10" id="KW-1185">Reference proteome</keyword>
<evidence type="ECO:0000256" key="1">
    <source>
        <dbReference type="ARBA" id="ARBA00001966"/>
    </source>
</evidence>
<dbReference type="InterPro" id="IPR017900">
    <property type="entry name" value="4Fe4S_Fe_S_CS"/>
</dbReference>
<comment type="cofactor">
    <cofactor evidence="1">
        <name>[4Fe-4S] cluster</name>
        <dbReference type="ChEBI" id="CHEBI:49883"/>
    </cofactor>
</comment>
<keyword evidence="6" id="KW-0411">Iron-sulfur</keyword>
<dbReference type="Pfam" id="PF00037">
    <property type="entry name" value="Fer4"/>
    <property type="match status" value="1"/>
</dbReference>
<evidence type="ECO:0000313" key="8">
    <source>
        <dbReference type="EMBL" id="MDG0867209.1"/>
    </source>
</evidence>
<dbReference type="RefSeq" id="WP_342825319.1">
    <property type="nucleotide sequence ID" value="NZ_CP046146.1"/>
</dbReference>
<evidence type="ECO:0000259" key="7">
    <source>
        <dbReference type="PROSITE" id="PS51379"/>
    </source>
</evidence>
<reference evidence="9" key="2">
    <citation type="journal article" date="2023" name="Nat. Commun.">
        <title>Cultivation of marine bacteria of the SAR202 clade.</title>
        <authorList>
            <person name="Lim Y."/>
            <person name="Seo J.H."/>
            <person name="Giovannoni S.J."/>
            <person name="Kang I."/>
            <person name="Cho J.C."/>
        </authorList>
    </citation>
    <scope>NUCLEOTIDE SEQUENCE</scope>
    <source>
        <strain evidence="9">JH1073</strain>
    </source>
</reference>
<dbReference type="PANTHER" id="PTHR24960">
    <property type="entry name" value="PHOTOSYSTEM I IRON-SULFUR CENTER-RELATED"/>
    <property type="match status" value="1"/>
</dbReference>
<evidence type="ECO:0000256" key="2">
    <source>
        <dbReference type="ARBA" id="ARBA00022485"/>
    </source>
</evidence>
<dbReference type="InterPro" id="IPR003813">
    <property type="entry name" value="MvhD/FlpD"/>
</dbReference>
<keyword evidence="3" id="KW-0479">Metal-binding</keyword>
<dbReference type="EMBL" id="WMBE01000002">
    <property type="protein sequence ID" value="MDG0867209.1"/>
    <property type="molecule type" value="Genomic_DNA"/>
</dbReference>
<sequence>MTIKAQTNSVVTGTGGSGQAIDRRSMVSGLVLVCGDSPVATSIAGMTVEGTEWRFETTDDLCRNSDGIDQTISMAPTNRLIVALCRGEHSKSEFLSRSRKAGIETFGTQIVEIPAATDSDANKAASVTTVRGAIARSEAFGSADAGNIKTAFSGAGGKISRRALFTIPPIEYRSVPTINRSACIAGSGCTQCEKSCPHSAIKNVAGTVQVDTSACKSCGLCVAACPQRAVEFPSFSPVEIESQVEAVLSESDGSSKNIAFACSKSENMPIDDWQIVPVACAAMVPAAALLSTVSAGARSVGILRCVEECSQQSSREISGRIDYAKNVLERAGVNSNRIVNLAPSILGTENRSPAVSEPPGVGSHSVEIFGRTAASNSVLALNEMSPNGIEAFTHAYSPIGVPVVSSTACTMCGTCSAVCPSGALTQTTSENVVELTLDAAKCIACSECVESCPESANGAIELDLRTDISALTVGPVRINSDQAIACANCNTQFTSQLTLNRLEVLLGEDYSHDLYGTLCPECRTLA</sequence>